<dbReference type="EMBL" id="JAGPXC010000002">
    <property type="protein sequence ID" value="KAH6658574.1"/>
    <property type="molecule type" value="Genomic_DNA"/>
</dbReference>
<comment type="caution">
    <text evidence="3">The sequence shown here is derived from an EMBL/GenBank/DDBJ whole genome shotgun (WGS) entry which is preliminary data.</text>
</comment>
<organism evidence="3 4">
    <name type="scientific">Truncatella angustata</name>
    <dbReference type="NCBI Taxonomy" id="152316"/>
    <lineage>
        <taxon>Eukaryota</taxon>
        <taxon>Fungi</taxon>
        <taxon>Dikarya</taxon>
        <taxon>Ascomycota</taxon>
        <taxon>Pezizomycotina</taxon>
        <taxon>Sordariomycetes</taxon>
        <taxon>Xylariomycetidae</taxon>
        <taxon>Amphisphaeriales</taxon>
        <taxon>Sporocadaceae</taxon>
        <taxon>Truncatella</taxon>
    </lineage>
</organism>
<feature type="compositionally biased region" description="Polar residues" evidence="1">
    <location>
        <begin position="168"/>
        <end position="179"/>
    </location>
</feature>
<keyword evidence="4" id="KW-1185">Reference proteome</keyword>
<evidence type="ECO:0000256" key="1">
    <source>
        <dbReference type="SAM" id="MobiDB-lite"/>
    </source>
</evidence>
<accession>A0A9P8UUF7</accession>
<dbReference type="Pfam" id="PF17667">
    <property type="entry name" value="Pkinase_fungal"/>
    <property type="match status" value="1"/>
</dbReference>
<feature type="domain" description="Fungal-type protein kinase" evidence="2">
    <location>
        <begin position="1"/>
        <end position="210"/>
    </location>
</feature>
<proteinExistence type="predicted"/>
<evidence type="ECO:0000259" key="2">
    <source>
        <dbReference type="Pfam" id="PF17667"/>
    </source>
</evidence>
<dbReference type="RefSeq" id="XP_045962808.1">
    <property type="nucleotide sequence ID" value="XM_046097595.1"/>
</dbReference>
<protein>
    <recommendedName>
        <fullName evidence="2">Fungal-type protein kinase domain-containing protein</fullName>
    </recommendedName>
</protein>
<reference evidence="3" key="1">
    <citation type="journal article" date="2021" name="Nat. Commun.">
        <title>Genetic determinants of endophytism in the Arabidopsis root mycobiome.</title>
        <authorList>
            <person name="Mesny F."/>
            <person name="Miyauchi S."/>
            <person name="Thiergart T."/>
            <person name="Pickel B."/>
            <person name="Atanasova L."/>
            <person name="Karlsson M."/>
            <person name="Huettel B."/>
            <person name="Barry K.W."/>
            <person name="Haridas S."/>
            <person name="Chen C."/>
            <person name="Bauer D."/>
            <person name="Andreopoulos W."/>
            <person name="Pangilinan J."/>
            <person name="LaButti K."/>
            <person name="Riley R."/>
            <person name="Lipzen A."/>
            <person name="Clum A."/>
            <person name="Drula E."/>
            <person name="Henrissat B."/>
            <person name="Kohler A."/>
            <person name="Grigoriev I.V."/>
            <person name="Martin F.M."/>
            <person name="Hacquard S."/>
        </authorList>
    </citation>
    <scope>NUCLEOTIDE SEQUENCE</scope>
    <source>
        <strain evidence="3">MPI-SDFR-AT-0073</strain>
    </source>
</reference>
<evidence type="ECO:0000313" key="3">
    <source>
        <dbReference type="EMBL" id="KAH6658574.1"/>
    </source>
</evidence>
<dbReference type="Proteomes" id="UP000758603">
    <property type="component" value="Unassembled WGS sequence"/>
</dbReference>
<dbReference type="InterPro" id="IPR040976">
    <property type="entry name" value="Pkinase_fungal"/>
</dbReference>
<dbReference type="PANTHER" id="PTHR38248:SF2">
    <property type="entry name" value="FUNK1 11"/>
    <property type="match status" value="1"/>
</dbReference>
<dbReference type="OrthoDB" id="5584477at2759"/>
<gene>
    <name evidence="3" type="ORF">BKA67DRAFT_513733</name>
</gene>
<dbReference type="PANTHER" id="PTHR38248">
    <property type="entry name" value="FUNK1 6"/>
    <property type="match status" value="1"/>
</dbReference>
<name>A0A9P8UUF7_9PEZI</name>
<evidence type="ECO:0000313" key="4">
    <source>
        <dbReference type="Proteomes" id="UP000758603"/>
    </source>
</evidence>
<dbReference type="GeneID" id="70126487"/>
<feature type="compositionally biased region" description="Polar residues" evidence="1">
    <location>
        <begin position="134"/>
        <end position="159"/>
    </location>
</feature>
<dbReference type="AlphaFoldDB" id="A0A9P8UUF7"/>
<sequence>MNEEELGFDPTAKTENGQRFIEIERNDSMEPLIIDKVMNRARCIAGRATTCWKAHREGEPQTPLVVKDSWQYEERDEEGELLREANQKHVINVARYYHHETFRVGDEVDDIEVNVRKDLDIRRAKNYRPERSVVSPSSAVRQGRSSSIAGVKRSSSQTGAPMPPGKRSCSTSPTKPVSTALANRVHRHVIIRNYGHPIHKASSRCALLSVGRARERSGILRLSYHSLVT</sequence>
<feature type="region of interest" description="Disordered" evidence="1">
    <location>
        <begin position="130"/>
        <end position="179"/>
    </location>
</feature>